<reference evidence="2 3" key="1">
    <citation type="submission" date="2014-11" db="EMBL/GenBank/DDBJ databases">
        <title>Draft genome sequence of Kirrobacter mercurialis.</title>
        <authorList>
            <person name="Coil D.A."/>
            <person name="Eisen J.A."/>
        </authorList>
    </citation>
    <scope>NUCLEOTIDE SEQUENCE [LARGE SCALE GENOMIC DNA]</scope>
    <source>
        <strain evidence="2 3">Coronado</strain>
    </source>
</reference>
<proteinExistence type="predicted"/>
<feature type="region of interest" description="Disordered" evidence="1">
    <location>
        <begin position="1"/>
        <end position="69"/>
    </location>
</feature>
<feature type="compositionally biased region" description="Polar residues" evidence="1">
    <location>
        <begin position="21"/>
        <end position="32"/>
    </location>
</feature>
<dbReference type="RefSeq" id="WP_039095853.1">
    <property type="nucleotide sequence ID" value="NZ_JTDN01000001.1"/>
</dbReference>
<comment type="caution">
    <text evidence="2">The sequence shown here is derived from an EMBL/GenBank/DDBJ whole genome shotgun (WGS) entry which is preliminary data.</text>
</comment>
<protein>
    <submittedName>
        <fullName evidence="2">Uncharacterized protein</fullName>
    </submittedName>
</protein>
<dbReference type="Proteomes" id="UP000030988">
    <property type="component" value="Unassembled WGS sequence"/>
</dbReference>
<dbReference type="AlphaFoldDB" id="A0A0B2C3A5"/>
<gene>
    <name evidence="2" type="ORF">PK98_08910</name>
</gene>
<sequence>MADQVNENGTEKPAAGGADQASKTQPAAQSGNTGKGDDAEGVTKTDKAEAMEDAQREAAEEREENRGYQ</sequence>
<name>A0A0B2C3A5_9SPHN</name>
<feature type="compositionally biased region" description="Basic and acidic residues" evidence="1">
    <location>
        <begin position="35"/>
        <end position="69"/>
    </location>
</feature>
<evidence type="ECO:0000313" key="2">
    <source>
        <dbReference type="EMBL" id="KHL26511.1"/>
    </source>
</evidence>
<accession>A0A0B2C3A5</accession>
<evidence type="ECO:0000313" key="3">
    <source>
        <dbReference type="Proteomes" id="UP000030988"/>
    </source>
</evidence>
<organism evidence="2 3">
    <name type="scientific">Croceibacterium mercuriale</name>
    <dbReference type="NCBI Taxonomy" id="1572751"/>
    <lineage>
        <taxon>Bacteria</taxon>
        <taxon>Pseudomonadati</taxon>
        <taxon>Pseudomonadota</taxon>
        <taxon>Alphaproteobacteria</taxon>
        <taxon>Sphingomonadales</taxon>
        <taxon>Erythrobacteraceae</taxon>
        <taxon>Croceibacterium</taxon>
    </lineage>
</organism>
<keyword evidence="3" id="KW-1185">Reference proteome</keyword>
<dbReference type="EMBL" id="JTDN01000001">
    <property type="protein sequence ID" value="KHL26511.1"/>
    <property type="molecule type" value="Genomic_DNA"/>
</dbReference>
<evidence type="ECO:0000256" key="1">
    <source>
        <dbReference type="SAM" id="MobiDB-lite"/>
    </source>
</evidence>